<evidence type="ECO:0000313" key="2">
    <source>
        <dbReference type="EMBL" id="CAG2204606.1"/>
    </source>
</evidence>
<dbReference type="GO" id="GO:0016020">
    <property type="term" value="C:membrane"/>
    <property type="evidence" value="ECO:0007669"/>
    <property type="project" value="InterPro"/>
</dbReference>
<dbReference type="InterPro" id="IPR006201">
    <property type="entry name" value="Neur_channel"/>
</dbReference>
<organism evidence="2 3">
    <name type="scientific">Mytilus edulis</name>
    <name type="common">Blue mussel</name>
    <dbReference type="NCBI Taxonomy" id="6550"/>
    <lineage>
        <taxon>Eukaryota</taxon>
        <taxon>Metazoa</taxon>
        <taxon>Spiralia</taxon>
        <taxon>Lophotrochozoa</taxon>
        <taxon>Mollusca</taxon>
        <taxon>Bivalvia</taxon>
        <taxon>Autobranchia</taxon>
        <taxon>Pteriomorphia</taxon>
        <taxon>Mytilida</taxon>
        <taxon>Mytiloidea</taxon>
        <taxon>Mytilidae</taxon>
        <taxon>Mytilinae</taxon>
        <taxon>Mytilus</taxon>
    </lineage>
</organism>
<sequence>MKKKTLGQVSRGIYLMKDMLLCEGYCLSSIFVSERMSPKLFAVLALICVLWLENTNARGTVHVREDGAIAQVLKNNDKYAYPGTTEHPIVKVWHGLSLEKMDYVGRKSKMTIEVWSELKWNDPRLTWTGTPARIRLPLSVIWTPDIVLYKHPNTKPLFNPNVVVSRNGDVVLVPDAKYETEDCKQKNDGVIECKFKFGSWTYGADEIDLQAISPRVTLVTYTENAEYEIVGTSAVREARKYDCCPETYDDIVYTIQIKRR</sequence>
<dbReference type="PANTHER" id="PTHR18945">
    <property type="entry name" value="NEUROTRANSMITTER GATED ION CHANNEL"/>
    <property type="match status" value="1"/>
</dbReference>
<dbReference type="InterPro" id="IPR006202">
    <property type="entry name" value="Neur_chan_lig-bd"/>
</dbReference>
<dbReference type="AlphaFoldDB" id="A0A8S3R8Z2"/>
<evidence type="ECO:0000259" key="1">
    <source>
        <dbReference type="Pfam" id="PF02931"/>
    </source>
</evidence>
<gene>
    <name evidence="2" type="ORF">MEDL_19045</name>
</gene>
<dbReference type="InterPro" id="IPR036734">
    <property type="entry name" value="Neur_chan_lig-bd_sf"/>
</dbReference>
<dbReference type="SUPFAM" id="SSF63712">
    <property type="entry name" value="Nicotinic receptor ligand binding domain-like"/>
    <property type="match status" value="1"/>
</dbReference>
<dbReference type="Pfam" id="PF02931">
    <property type="entry name" value="Neur_chan_LBD"/>
    <property type="match status" value="1"/>
</dbReference>
<dbReference type="Gene3D" id="2.70.170.10">
    <property type="entry name" value="Neurotransmitter-gated ion-channel ligand-binding domain"/>
    <property type="match status" value="1"/>
</dbReference>
<keyword evidence="3" id="KW-1185">Reference proteome</keyword>
<protein>
    <submittedName>
        <fullName evidence="2">CHRNA2</fullName>
    </submittedName>
</protein>
<accession>A0A8S3R8Z2</accession>
<dbReference type="GO" id="GO:0005230">
    <property type="term" value="F:extracellular ligand-gated monoatomic ion channel activity"/>
    <property type="evidence" value="ECO:0007669"/>
    <property type="project" value="InterPro"/>
</dbReference>
<dbReference type="Proteomes" id="UP000683360">
    <property type="component" value="Unassembled WGS sequence"/>
</dbReference>
<dbReference type="EMBL" id="CAJPWZ010000971">
    <property type="protein sequence ID" value="CAG2204606.1"/>
    <property type="molecule type" value="Genomic_DNA"/>
</dbReference>
<dbReference type="OrthoDB" id="410315at2759"/>
<dbReference type="GO" id="GO:0004888">
    <property type="term" value="F:transmembrane signaling receptor activity"/>
    <property type="evidence" value="ECO:0007669"/>
    <property type="project" value="InterPro"/>
</dbReference>
<reference evidence="2" key="1">
    <citation type="submission" date="2021-03" db="EMBL/GenBank/DDBJ databases">
        <authorList>
            <person name="Bekaert M."/>
        </authorList>
    </citation>
    <scope>NUCLEOTIDE SEQUENCE</scope>
</reference>
<name>A0A8S3R8Z2_MYTED</name>
<feature type="domain" description="Neurotransmitter-gated ion-channel ligand-binding" evidence="1">
    <location>
        <begin position="69"/>
        <end position="260"/>
    </location>
</feature>
<evidence type="ECO:0000313" key="3">
    <source>
        <dbReference type="Proteomes" id="UP000683360"/>
    </source>
</evidence>
<comment type="caution">
    <text evidence="2">The sequence shown here is derived from an EMBL/GenBank/DDBJ whole genome shotgun (WGS) entry which is preliminary data.</text>
</comment>
<proteinExistence type="predicted"/>